<sequence length="95" mass="10569">MLIMQFYNCFKDGCISIESEAYSGRSSTPRNEIVIHHMRALVMQDRRIAVRELADVLPRGSESPSRRCETQTAGPVGSVQSTARNNVPANSSHFT</sequence>
<feature type="compositionally biased region" description="Polar residues" evidence="1">
    <location>
        <begin position="70"/>
        <end position="95"/>
    </location>
</feature>
<dbReference type="AlphaFoldDB" id="A0A4Y2I0H1"/>
<dbReference type="OrthoDB" id="10588143at2759"/>
<evidence type="ECO:0000313" key="2">
    <source>
        <dbReference type="EMBL" id="GBM70995.1"/>
    </source>
</evidence>
<proteinExistence type="predicted"/>
<organism evidence="2 3">
    <name type="scientific">Araneus ventricosus</name>
    <name type="common">Orbweaver spider</name>
    <name type="synonym">Epeira ventricosa</name>
    <dbReference type="NCBI Taxonomy" id="182803"/>
    <lineage>
        <taxon>Eukaryota</taxon>
        <taxon>Metazoa</taxon>
        <taxon>Ecdysozoa</taxon>
        <taxon>Arthropoda</taxon>
        <taxon>Chelicerata</taxon>
        <taxon>Arachnida</taxon>
        <taxon>Araneae</taxon>
        <taxon>Araneomorphae</taxon>
        <taxon>Entelegynae</taxon>
        <taxon>Araneoidea</taxon>
        <taxon>Araneidae</taxon>
        <taxon>Araneus</taxon>
    </lineage>
</organism>
<name>A0A4Y2I0H1_ARAVE</name>
<accession>A0A4Y2I0H1</accession>
<reference evidence="2 3" key="1">
    <citation type="journal article" date="2019" name="Sci. Rep.">
        <title>Orb-weaving spider Araneus ventricosus genome elucidates the spidroin gene catalogue.</title>
        <authorList>
            <person name="Kono N."/>
            <person name="Nakamura H."/>
            <person name="Ohtoshi R."/>
            <person name="Moran D.A.P."/>
            <person name="Shinohara A."/>
            <person name="Yoshida Y."/>
            <person name="Fujiwara M."/>
            <person name="Mori M."/>
            <person name="Tomita M."/>
            <person name="Arakawa K."/>
        </authorList>
    </citation>
    <scope>NUCLEOTIDE SEQUENCE [LARGE SCALE GENOMIC DNA]</scope>
</reference>
<evidence type="ECO:0000313" key="3">
    <source>
        <dbReference type="Proteomes" id="UP000499080"/>
    </source>
</evidence>
<comment type="caution">
    <text evidence="2">The sequence shown here is derived from an EMBL/GenBank/DDBJ whole genome shotgun (WGS) entry which is preliminary data.</text>
</comment>
<dbReference type="Proteomes" id="UP000499080">
    <property type="component" value="Unassembled WGS sequence"/>
</dbReference>
<evidence type="ECO:0008006" key="4">
    <source>
        <dbReference type="Google" id="ProtNLM"/>
    </source>
</evidence>
<protein>
    <recommendedName>
        <fullName evidence="4">Mos1 transposase HTH domain-containing protein</fullName>
    </recommendedName>
</protein>
<evidence type="ECO:0000256" key="1">
    <source>
        <dbReference type="SAM" id="MobiDB-lite"/>
    </source>
</evidence>
<feature type="region of interest" description="Disordered" evidence="1">
    <location>
        <begin position="58"/>
        <end position="95"/>
    </location>
</feature>
<dbReference type="EMBL" id="BGPR01002286">
    <property type="protein sequence ID" value="GBM70995.1"/>
    <property type="molecule type" value="Genomic_DNA"/>
</dbReference>
<keyword evidence="3" id="KW-1185">Reference proteome</keyword>
<gene>
    <name evidence="2" type="ORF">AVEN_163714_1</name>
</gene>